<evidence type="ECO:0000256" key="2">
    <source>
        <dbReference type="ARBA" id="ARBA00022690"/>
    </source>
</evidence>
<name>A0A0N5AWV6_9BILA</name>
<dbReference type="SMART" id="SM00131">
    <property type="entry name" value="KU"/>
    <property type="match status" value="11"/>
</dbReference>
<keyword evidence="5" id="KW-0722">Serine protease inhibitor</keyword>
<dbReference type="Gene3D" id="2.10.25.10">
    <property type="entry name" value="Laminin"/>
    <property type="match status" value="1"/>
</dbReference>
<feature type="domain" description="BPTI/Kunitz inhibitor" evidence="10">
    <location>
        <begin position="721"/>
        <end position="778"/>
    </location>
</feature>
<dbReference type="SUPFAM" id="SSF57196">
    <property type="entry name" value="EGF/Laminin"/>
    <property type="match status" value="1"/>
</dbReference>
<evidence type="ECO:0000256" key="8">
    <source>
        <dbReference type="SAM" id="MobiDB-lite"/>
    </source>
</evidence>
<dbReference type="Gene3D" id="4.10.410.10">
    <property type="entry name" value="Pancreatic trypsin inhibitor Kunitz domain"/>
    <property type="match status" value="10"/>
</dbReference>
<dbReference type="PROSITE" id="PS00010">
    <property type="entry name" value="ASX_HYDROXYL"/>
    <property type="match status" value="1"/>
</dbReference>
<evidence type="ECO:0000313" key="11">
    <source>
        <dbReference type="Proteomes" id="UP000046393"/>
    </source>
</evidence>
<dbReference type="PROSITE" id="PS01187">
    <property type="entry name" value="EGF_CA"/>
    <property type="match status" value="1"/>
</dbReference>
<evidence type="ECO:0000313" key="12">
    <source>
        <dbReference type="WBParaSite" id="SMUV_0000942001-mRNA-1"/>
    </source>
</evidence>
<dbReference type="PANTHER" id="PTHR10083:SF374">
    <property type="entry name" value="BPTI_KUNITZ INHIBITOR DOMAIN-CONTAINING PROTEIN"/>
    <property type="match status" value="1"/>
</dbReference>
<reference evidence="12" key="1">
    <citation type="submission" date="2017-02" db="UniProtKB">
        <authorList>
            <consortium name="WormBaseParasite"/>
        </authorList>
    </citation>
    <scope>IDENTIFICATION</scope>
</reference>
<evidence type="ECO:0000256" key="4">
    <source>
        <dbReference type="ARBA" id="ARBA00022737"/>
    </source>
</evidence>
<dbReference type="Pfam" id="PF00014">
    <property type="entry name" value="Kunitz_BPTI"/>
    <property type="match status" value="9"/>
</dbReference>
<dbReference type="GO" id="GO:0005509">
    <property type="term" value="F:calcium ion binding"/>
    <property type="evidence" value="ECO:0007669"/>
    <property type="project" value="InterPro"/>
</dbReference>
<evidence type="ECO:0000256" key="3">
    <source>
        <dbReference type="ARBA" id="ARBA00022729"/>
    </source>
</evidence>
<proteinExistence type="predicted"/>
<feature type="domain" description="EGF-like" evidence="9">
    <location>
        <begin position="31"/>
        <end position="72"/>
    </location>
</feature>
<comment type="caution">
    <text evidence="7">Lacks conserved residue(s) required for the propagation of feature annotation.</text>
</comment>
<dbReference type="InterPro" id="IPR020901">
    <property type="entry name" value="Prtase_inh_Kunz-CS"/>
</dbReference>
<evidence type="ECO:0000256" key="5">
    <source>
        <dbReference type="ARBA" id="ARBA00022900"/>
    </source>
</evidence>
<dbReference type="InterPro" id="IPR036880">
    <property type="entry name" value="Kunitz_BPTI_sf"/>
</dbReference>
<accession>A0A0N5AWV6</accession>
<dbReference type="PROSITE" id="PS00280">
    <property type="entry name" value="BPTI_KUNITZ_1"/>
    <property type="match status" value="3"/>
</dbReference>
<feature type="region of interest" description="Disordered" evidence="8">
    <location>
        <begin position="891"/>
        <end position="914"/>
    </location>
</feature>
<dbReference type="InterPro" id="IPR001881">
    <property type="entry name" value="EGF-like_Ca-bd_dom"/>
</dbReference>
<dbReference type="Pfam" id="PF07645">
    <property type="entry name" value="EGF_CA"/>
    <property type="match status" value="1"/>
</dbReference>
<feature type="domain" description="BPTI/Kunitz inhibitor" evidence="10">
    <location>
        <begin position="446"/>
        <end position="503"/>
    </location>
</feature>
<dbReference type="InterPro" id="IPR000152">
    <property type="entry name" value="EGF-type_Asp/Asn_hydroxyl_site"/>
</dbReference>
<keyword evidence="2" id="KW-0646">Protease inhibitor</keyword>
<keyword evidence="4" id="KW-0677">Repeat</keyword>
<evidence type="ECO:0000256" key="1">
    <source>
        <dbReference type="ARBA" id="ARBA00022536"/>
    </source>
</evidence>
<dbReference type="PRINTS" id="PR00759">
    <property type="entry name" value="BASICPTASE"/>
</dbReference>
<dbReference type="GO" id="GO:0004867">
    <property type="term" value="F:serine-type endopeptidase inhibitor activity"/>
    <property type="evidence" value="ECO:0007669"/>
    <property type="project" value="UniProtKB-KW"/>
</dbReference>
<dbReference type="Proteomes" id="UP000046393">
    <property type="component" value="Unplaced"/>
</dbReference>
<dbReference type="PROSITE" id="PS50026">
    <property type="entry name" value="EGF_3"/>
    <property type="match status" value="1"/>
</dbReference>
<feature type="domain" description="BPTI/Kunitz inhibitor" evidence="10">
    <location>
        <begin position="71"/>
        <end position="119"/>
    </location>
</feature>
<feature type="domain" description="BPTI/Kunitz inhibitor" evidence="10">
    <location>
        <begin position="144"/>
        <end position="202"/>
    </location>
</feature>
<dbReference type="STRING" id="451379.A0A0N5AWV6"/>
<dbReference type="CDD" id="cd00054">
    <property type="entry name" value="EGF_CA"/>
    <property type="match status" value="1"/>
</dbReference>
<organism evidence="11 12">
    <name type="scientific">Syphacia muris</name>
    <dbReference type="NCBI Taxonomy" id="451379"/>
    <lineage>
        <taxon>Eukaryota</taxon>
        <taxon>Metazoa</taxon>
        <taxon>Ecdysozoa</taxon>
        <taxon>Nematoda</taxon>
        <taxon>Chromadorea</taxon>
        <taxon>Rhabditida</taxon>
        <taxon>Spirurina</taxon>
        <taxon>Oxyuridomorpha</taxon>
        <taxon>Oxyuroidea</taxon>
        <taxon>Oxyuridae</taxon>
        <taxon>Syphacia</taxon>
    </lineage>
</organism>
<keyword evidence="11" id="KW-1185">Reference proteome</keyword>
<dbReference type="GO" id="GO:0005615">
    <property type="term" value="C:extracellular space"/>
    <property type="evidence" value="ECO:0007669"/>
    <property type="project" value="TreeGrafter"/>
</dbReference>
<dbReference type="InterPro" id="IPR002223">
    <property type="entry name" value="Kunitz_BPTI"/>
</dbReference>
<keyword evidence="1 7" id="KW-0245">EGF-like domain</keyword>
<feature type="domain" description="BPTI/Kunitz inhibitor" evidence="10">
    <location>
        <begin position="214"/>
        <end position="270"/>
    </location>
</feature>
<sequence length="914" mass="106714">MCKYCSKFAYCINGECKCRKGYEGDGYDCKDMNECVSKRYNKCHRNAYCLNTVGSYRCECHVGYAGNGILCINTTGTSDNDSSLCTGSWEIRMYYNSSSNSCQRFWYGGCMPLNNQNFFNDLTDSVVYEFSQCAYVGKLIADICHDEFDTNLLLSCGGDKETRWYYSQATRNCEEFYYDASCDYQTNSRNFFTKHSNCKQQCLKNSVLTNFNECLEQFDPTLKQMCGKGNWKLRYYYDKKEKGCRIFWWDKCQSNSRNQFDDLFLCQRRCEKMVASYLSSVFKGPCLEPFDEIYNKSCKASPTYEIRWYYNQQQKKCDHVYYGGCKSSSRNLFSTRSLCRQLCERPSNIIRGSPLASGELSSVKVLQLQYNKYYLLNSHFTECLEPFEEWLTCSCRQGKWVRRYFYSKSEGTCKLYCSSSNNNFNDLASCKWKCEGKHINPRSRSCLDTFDSTYLKKCWTEDFYEQRYYFNHEKKQCELFYYGGCSSNSKNIFLTYKECKDLCERPSNELFRACYEPFDHDYEKSCSTDGTYRMQYYYDNEIKQCRMFWYGNCKKTSENIFPTLATCQWICERRKIEEIPRKCIDKFDKHYADSCNAEVWKEKWYFDHTTGLCSPFWYGGCKSDAQNIFDDLDTCLWLCEKPGNSTTIAYMIDDDYKCLEDLDIGYCDEKYPAFFYNKYKGQCEPFAYSGCGGNGNRFLTLKQCETTCSQFKHLSEPETGCHLPLAIGHGNGESGCQQHSGFRYYFNKQYGRCGRFWYNGCGGNGNQFVSYELCERICNNVLTKIWPRKLIKSCFMPMDVGDCGKAVKTGLIRWFYNPVEMECQTFIYSGCGGTDNRFATKYTCDKLCSGLIKPVSGTSSFKLFNITNLIPNTIQNEHKVTYNLLTTSTKHSSYKRNHQATSDPQPLKIGHRSI</sequence>
<dbReference type="PANTHER" id="PTHR10083">
    <property type="entry name" value="KUNITZ-TYPE PROTEASE INHIBITOR-RELATED"/>
    <property type="match status" value="1"/>
</dbReference>
<protein>
    <submittedName>
        <fullName evidence="12">Kunitz/Bovine pancreatic trypsin inhibitor domain protein</fullName>
    </submittedName>
</protein>
<dbReference type="AlphaFoldDB" id="A0A0N5AWV6"/>
<keyword evidence="6" id="KW-1015">Disulfide bond</keyword>
<dbReference type="InterPro" id="IPR050098">
    <property type="entry name" value="TFPI/VKTCI-like"/>
</dbReference>
<dbReference type="InterPro" id="IPR018097">
    <property type="entry name" value="EGF_Ca-bd_CS"/>
</dbReference>
<dbReference type="CDD" id="cd00109">
    <property type="entry name" value="Kunitz-type"/>
    <property type="match status" value="3"/>
</dbReference>
<dbReference type="InterPro" id="IPR049883">
    <property type="entry name" value="NOTCH1_EGF-like"/>
</dbReference>
<feature type="domain" description="BPTI/Kunitz inhibitor" evidence="10">
    <location>
        <begin position="794"/>
        <end position="848"/>
    </location>
</feature>
<evidence type="ECO:0000259" key="10">
    <source>
        <dbReference type="PROSITE" id="PS50279"/>
    </source>
</evidence>
<feature type="domain" description="BPTI/Kunitz inhibitor" evidence="10">
    <location>
        <begin position="658"/>
        <end position="708"/>
    </location>
</feature>
<feature type="domain" description="BPTI/Kunitz inhibitor" evidence="10">
    <location>
        <begin position="583"/>
        <end position="639"/>
    </location>
</feature>
<dbReference type="SMART" id="SM00179">
    <property type="entry name" value="EGF_CA"/>
    <property type="match status" value="1"/>
</dbReference>
<dbReference type="FunFam" id="2.10.25.10:FF:000038">
    <property type="entry name" value="Fibrillin 2"/>
    <property type="match status" value="1"/>
</dbReference>
<dbReference type="PROSITE" id="PS01186">
    <property type="entry name" value="EGF_2"/>
    <property type="match status" value="1"/>
</dbReference>
<dbReference type="SUPFAM" id="SSF57362">
    <property type="entry name" value="BPTI-like"/>
    <property type="match status" value="10"/>
</dbReference>
<evidence type="ECO:0000256" key="6">
    <source>
        <dbReference type="ARBA" id="ARBA00023157"/>
    </source>
</evidence>
<feature type="domain" description="BPTI/Kunitz inhibitor" evidence="10">
    <location>
        <begin position="286"/>
        <end position="343"/>
    </location>
</feature>
<dbReference type="PROSITE" id="PS50279">
    <property type="entry name" value="BPTI_KUNITZ_2"/>
    <property type="match status" value="10"/>
</dbReference>
<keyword evidence="3" id="KW-0732">Signal</keyword>
<dbReference type="SMART" id="SM00181">
    <property type="entry name" value="EGF"/>
    <property type="match status" value="2"/>
</dbReference>
<evidence type="ECO:0000256" key="7">
    <source>
        <dbReference type="PROSITE-ProRule" id="PRU00076"/>
    </source>
</evidence>
<dbReference type="WBParaSite" id="SMUV_0000942001-mRNA-1">
    <property type="protein sequence ID" value="SMUV_0000942001-mRNA-1"/>
    <property type="gene ID" value="SMUV_0000942001"/>
</dbReference>
<feature type="domain" description="BPTI/Kunitz inhibitor" evidence="10">
    <location>
        <begin position="514"/>
        <end position="571"/>
    </location>
</feature>
<dbReference type="InterPro" id="IPR000742">
    <property type="entry name" value="EGF"/>
</dbReference>
<evidence type="ECO:0000259" key="9">
    <source>
        <dbReference type="PROSITE" id="PS50026"/>
    </source>
</evidence>